<organism evidence="1 2">
    <name type="scientific">Clostridium botulinum CFSAN001627</name>
    <dbReference type="NCBI Taxonomy" id="1232189"/>
    <lineage>
        <taxon>Bacteria</taxon>
        <taxon>Bacillati</taxon>
        <taxon>Bacillota</taxon>
        <taxon>Clostridia</taxon>
        <taxon>Eubacteriales</taxon>
        <taxon>Clostridiaceae</taxon>
        <taxon>Clostridium</taxon>
    </lineage>
</organism>
<sequence>MDVSLMTQLEKLKKLLGISLDDDSKDFLLQFAIEDAEQTIRNYCHIKEIPEELNNTILRMSIDIYRNDNLGEEENPLGSISSISEGDTSISYRTANAEFKDSLVKDYKAKLHKYRKLVW</sequence>
<dbReference type="Proteomes" id="UP000011944">
    <property type="component" value="Unassembled WGS sequence"/>
</dbReference>
<comment type="caution">
    <text evidence="1">The sequence shown here is derived from an EMBL/GenBank/DDBJ whole genome shotgun (WGS) entry which is preliminary data.</text>
</comment>
<evidence type="ECO:0000313" key="2">
    <source>
        <dbReference type="Proteomes" id="UP000011944"/>
    </source>
</evidence>
<dbReference type="InterPro" id="IPR021146">
    <property type="entry name" value="Phage_gp6-like_head-tail"/>
</dbReference>
<dbReference type="CDD" id="cd08055">
    <property type="entry name" value="gp15"/>
    <property type="match status" value="1"/>
</dbReference>
<dbReference type="PATRIC" id="fig|1232189.3.peg.1276"/>
<accession>M1ZR96</accession>
<protein>
    <recommendedName>
        <fullName evidence="3">Phage gp6-like head-tail connector protein</fullName>
    </recommendedName>
</protein>
<evidence type="ECO:0000313" key="1">
    <source>
        <dbReference type="EMBL" id="EKN42257.1"/>
    </source>
</evidence>
<reference evidence="1 2" key="2">
    <citation type="submission" date="2013-03" db="EMBL/GenBank/DDBJ databases">
        <title>Diversity in Clostridium botulinum.</title>
        <authorList>
            <person name="Timme R.E."/>
            <person name="Allard M."/>
            <person name="Luo Y."/>
            <person name="Strain E."/>
            <person name="Gonzalez-Escalona N."/>
            <person name="Brown E."/>
        </authorList>
    </citation>
    <scope>NUCLEOTIDE SEQUENCE [LARGE SCALE GENOMIC DNA]</scope>
    <source>
        <strain evidence="1 2">CFSAN001627</strain>
    </source>
</reference>
<dbReference type="EMBL" id="AMXI01000454">
    <property type="protein sequence ID" value="EKN42257.1"/>
    <property type="molecule type" value="Genomic_DNA"/>
</dbReference>
<gene>
    <name evidence="1" type="ORF">CFSAN001627_07957</name>
</gene>
<dbReference type="Pfam" id="PF05135">
    <property type="entry name" value="Phage_connect_1"/>
    <property type="match status" value="1"/>
</dbReference>
<dbReference type="AlphaFoldDB" id="M1ZR96"/>
<reference evidence="1 2" key="1">
    <citation type="submission" date="2012-10" db="EMBL/GenBank/DDBJ databases">
        <authorList>
            <person name="Strain E.A."/>
            <person name="Brown E."/>
            <person name="Allard M.W."/>
            <person name="Gonzalez-Escalona N."/>
            <person name="Timme R."/>
        </authorList>
    </citation>
    <scope>NUCLEOTIDE SEQUENCE [LARGE SCALE GENOMIC DNA]</scope>
    <source>
        <strain evidence="1 2">CFSAN001627</strain>
    </source>
</reference>
<dbReference type="Gene3D" id="1.10.246.150">
    <property type="match status" value="1"/>
</dbReference>
<proteinExistence type="predicted"/>
<name>M1ZR96_CLOBO</name>
<dbReference type="InterPro" id="IPR053746">
    <property type="entry name" value="Viral_HT_Connector_Assembly"/>
</dbReference>
<evidence type="ECO:0008006" key="3">
    <source>
        <dbReference type="Google" id="ProtNLM"/>
    </source>
</evidence>